<evidence type="ECO:0000313" key="2">
    <source>
        <dbReference type="Proteomes" id="UP000315113"/>
    </source>
</evidence>
<sequence length="85" mass="9920">MNDYSSLLYSEKSVLATDCYDFTPLTHSDCQIRPKSIRLSEIEQNIFNRRNNLQKSRSHDGNSRGLFLTVLAQQVSIFQYLFNKN</sequence>
<dbReference type="EMBL" id="SFBH01000130">
    <property type="protein sequence ID" value="TRU32986.1"/>
    <property type="molecule type" value="Genomic_DNA"/>
</dbReference>
<organism evidence="1 2">
    <name type="scientific">Microcystis aeruginosa Ma_MB_F_20061100_S20D</name>
    <dbReference type="NCBI Taxonomy" id="2486253"/>
    <lineage>
        <taxon>Bacteria</taxon>
        <taxon>Bacillati</taxon>
        <taxon>Cyanobacteriota</taxon>
        <taxon>Cyanophyceae</taxon>
        <taxon>Oscillatoriophycideae</taxon>
        <taxon>Chroococcales</taxon>
        <taxon>Microcystaceae</taxon>
        <taxon>Microcystis</taxon>
    </lineage>
</organism>
<accession>A0A552EES0</accession>
<name>A0A552EES0_MICAE</name>
<evidence type="ECO:0000313" key="1">
    <source>
        <dbReference type="EMBL" id="TRU32986.1"/>
    </source>
</evidence>
<gene>
    <name evidence="1" type="ORF">EWV78_16485</name>
</gene>
<protein>
    <submittedName>
        <fullName evidence="1">Uncharacterized protein</fullName>
    </submittedName>
</protein>
<dbReference type="Proteomes" id="UP000315113">
    <property type="component" value="Unassembled WGS sequence"/>
</dbReference>
<dbReference type="AlphaFoldDB" id="A0A552EES0"/>
<comment type="caution">
    <text evidence="1">The sequence shown here is derived from an EMBL/GenBank/DDBJ whole genome shotgun (WGS) entry which is preliminary data.</text>
</comment>
<proteinExistence type="predicted"/>
<reference evidence="1 2" key="1">
    <citation type="submission" date="2019-01" db="EMBL/GenBank/DDBJ databases">
        <title>Coherence of Microcystis species and biogeography revealed through population genomics.</title>
        <authorList>
            <person name="Perez-Carrascal O.M."/>
            <person name="Terrat Y."/>
            <person name="Giani A."/>
            <person name="Fortin N."/>
            <person name="Tromas N."/>
            <person name="Shapiro B.J."/>
        </authorList>
    </citation>
    <scope>NUCLEOTIDE SEQUENCE [LARGE SCALE GENOMIC DNA]</scope>
    <source>
        <strain evidence="1">Ma_MB_F_20061100_S20D</strain>
    </source>
</reference>